<accession>A0A9Q1IIW6</accession>
<evidence type="ECO:0000313" key="3">
    <source>
        <dbReference type="Proteomes" id="UP001152622"/>
    </source>
</evidence>
<keyword evidence="3" id="KW-1185">Reference proteome</keyword>
<dbReference type="OrthoDB" id="8936495at2759"/>
<feature type="compositionally biased region" description="Pro residues" evidence="1">
    <location>
        <begin position="28"/>
        <end position="40"/>
    </location>
</feature>
<protein>
    <submittedName>
        <fullName evidence="2">Uncharacterized protein</fullName>
    </submittedName>
</protein>
<gene>
    <name evidence="2" type="ORF">SKAU_G00308380</name>
</gene>
<organism evidence="2 3">
    <name type="scientific">Synaphobranchus kaupii</name>
    <name type="common">Kaup's arrowtooth eel</name>
    <dbReference type="NCBI Taxonomy" id="118154"/>
    <lineage>
        <taxon>Eukaryota</taxon>
        <taxon>Metazoa</taxon>
        <taxon>Chordata</taxon>
        <taxon>Craniata</taxon>
        <taxon>Vertebrata</taxon>
        <taxon>Euteleostomi</taxon>
        <taxon>Actinopterygii</taxon>
        <taxon>Neopterygii</taxon>
        <taxon>Teleostei</taxon>
        <taxon>Anguilliformes</taxon>
        <taxon>Synaphobranchidae</taxon>
        <taxon>Synaphobranchus</taxon>
    </lineage>
</organism>
<sequence length="118" mass="13325">MQFALGVTAINKEERLPHKRKMWITPSPLIPKMPQPPPPVHGNQGKPSLRRIKGRIHRSKSLDSVDLMDSNEGTFSCDASVPQTVRSVTESPSPFSIWIFSCQGEVEFRSGARERERE</sequence>
<name>A0A9Q1IIW6_SYNKA</name>
<dbReference type="AlphaFoldDB" id="A0A9Q1IIW6"/>
<evidence type="ECO:0000256" key="1">
    <source>
        <dbReference type="SAM" id="MobiDB-lite"/>
    </source>
</evidence>
<dbReference type="Proteomes" id="UP001152622">
    <property type="component" value="Chromosome 13"/>
</dbReference>
<feature type="region of interest" description="Disordered" evidence="1">
    <location>
        <begin position="28"/>
        <end position="48"/>
    </location>
</feature>
<proteinExistence type="predicted"/>
<reference evidence="2" key="1">
    <citation type="journal article" date="2023" name="Science">
        <title>Genome structures resolve the early diversification of teleost fishes.</title>
        <authorList>
            <person name="Parey E."/>
            <person name="Louis A."/>
            <person name="Montfort J."/>
            <person name="Bouchez O."/>
            <person name="Roques C."/>
            <person name="Iampietro C."/>
            <person name="Lluch J."/>
            <person name="Castinel A."/>
            <person name="Donnadieu C."/>
            <person name="Desvignes T."/>
            <person name="Floi Bucao C."/>
            <person name="Jouanno E."/>
            <person name="Wen M."/>
            <person name="Mejri S."/>
            <person name="Dirks R."/>
            <person name="Jansen H."/>
            <person name="Henkel C."/>
            <person name="Chen W.J."/>
            <person name="Zahm M."/>
            <person name="Cabau C."/>
            <person name="Klopp C."/>
            <person name="Thompson A.W."/>
            <person name="Robinson-Rechavi M."/>
            <person name="Braasch I."/>
            <person name="Lecointre G."/>
            <person name="Bobe J."/>
            <person name="Postlethwait J.H."/>
            <person name="Berthelot C."/>
            <person name="Roest Crollius H."/>
            <person name="Guiguen Y."/>
        </authorList>
    </citation>
    <scope>NUCLEOTIDE SEQUENCE</scope>
    <source>
        <strain evidence="2">WJC10195</strain>
    </source>
</reference>
<comment type="caution">
    <text evidence="2">The sequence shown here is derived from an EMBL/GenBank/DDBJ whole genome shotgun (WGS) entry which is preliminary data.</text>
</comment>
<dbReference type="EMBL" id="JAINUF010000013">
    <property type="protein sequence ID" value="KAJ8343509.1"/>
    <property type="molecule type" value="Genomic_DNA"/>
</dbReference>
<evidence type="ECO:0000313" key="2">
    <source>
        <dbReference type="EMBL" id="KAJ8343509.1"/>
    </source>
</evidence>